<reference evidence="2" key="1">
    <citation type="submission" date="2022-05" db="EMBL/GenBank/DDBJ databases">
        <title>A multi-omics perspective on studying reproductive biology in Daphnia sinensis.</title>
        <authorList>
            <person name="Jia J."/>
        </authorList>
    </citation>
    <scope>NUCLEOTIDE SEQUENCE</scope>
    <source>
        <strain evidence="2">WSL</strain>
    </source>
</reference>
<dbReference type="InterPro" id="IPR036691">
    <property type="entry name" value="Endo/exonu/phosph_ase_sf"/>
</dbReference>
<gene>
    <name evidence="2" type="ORF">GHT06_004533</name>
</gene>
<dbReference type="AlphaFoldDB" id="A0AAD5KFN0"/>
<dbReference type="Pfam" id="PF13966">
    <property type="entry name" value="zf-RVT"/>
    <property type="match status" value="1"/>
</dbReference>
<dbReference type="Gene3D" id="3.60.10.10">
    <property type="entry name" value="Endonuclease/exonuclease/phosphatase"/>
    <property type="match status" value="1"/>
</dbReference>
<dbReference type="InterPro" id="IPR026960">
    <property type="entry name" value="RVT-Znf"/>
</dbReference>
<evidence type="ECO:0000313" key="2">
    <source>
        <dbReference type="EMBL" id="KAI9550909.1"/>
    </source>
</evidence>
<comment type="caution">
    <text evidence="2">The sequence shown here is derived from an EMBL/GenBank/DDBJ whole genome shotgun (WGS) entry which is preliminary data.</text>
</comment>
<proteinExistence type="predicted"/>
<protein>
    <recommendedName>
        <fullName evidence="1">Reverse transcriptase zinc-binding domain-containing protein</fullName>
    </recommendedName>
</protein>
<sequence length="528" mass="61244">MIEGLELIDIWKKLKKTEPGHTFHHHGGSSRLDRIYASKAFADNFRSICLQHLSISDHQSIQSSFTCNLNIPHLAKSTVGLWKMNVLILLEEGFQRTVIDFIEQCSSHPLRLSNVANWWESVLKPGIRRIAIAYCKQRAKRIRETKLFYQSCMQEMSQADTFDWVAFQELRNYSKSWEESTLKGFGVRSRCFEGEENEDATIFHVSRARENFRRCRIEKIIAPNGECLTTKEDVSREIVSHFTSIFKSQSSPDMLAGTGFLEGVKDCCKVYPNLTVPISSLEIKSALIQTKKNKSPVLTGPDSPESSLLRFWLSFPLRNMLQLYNRNKPAAVIERPSYLLEPLRQIKDLLRAGILAQGKPIIHRKTYRHWIQEVSGPGKIEILRPDLDWPSIWREIAALPANVKEMMFLFNQRLLPTRTRCHRFDSLADENCQLCHQFPETDEHLVIYCPLRNKVWSWLEGTVRRHGCKTPPENFIRGDIGPTRHRRTIFTLVAAYIYATWKERSRNRIPTEVEVENLWVSILPPPQK</sequence>
<evidence type="ECO:0000259" key="1">
    <source>
        <dbReference type="Pfam" id="PF13966"/>
    </source>
</evidence>
<accession>A0AAD5KFN0</accession>
<name>A0AAD5KFN0_9CRUS</name>
<organism evidence="2 3">
    <name type="scientific">Daphnia sinensis</name>
    <dbReference type="NCBI Taxonomy" id="1820382"/>
    <lineage>
        <taxon>Eukaryota</taxon>
        <taxon>Metazoa</taxon>
        <taxon>Ecdysozoa</taxon>
        <taxon>Arthropoda</taxon>
        <taxon>Crustacea</taxon>
        <taxon>Branchiopoda</taxon>
        <taxon>Diplostraca</taxon>
        <taxon>Cladocera</taxon>
        <taxon>Anomopoda</taxon>
        <taxon>Daphniidae</taxon>
        <taxon>Daphnia</taxon>
        <taxon>Daphnia similis group</taxon>
    </lineage>
</organism>
<dbReference type="Proteomes" id="UP000820818">
    <property type="component" value="Unassembled WGS sequence"/>
</dbReference>
<dbReference type="SUPFAM" id="SSF56219">
    <property type="entry name" value="DNase I-like"/>
    <property type="match status" value="1"/>
</dbReference>
<feature type="domain" description="Reverse transcriptase zinc-binding" evidence="1">
    <location>
        <begin position="389"/>
        <end position="456"/>
    </location>
</feature>
<dbReference type="EMBL" id="WJBH02000072">
    <property type="protein sequence ID" value="KAI9550909.1"/>
    <property type="molecule type" value="Genomic_DNA"/>
</dbReference>
<evidence type="ECO:0000313" key="3">
    <source>
        <dbReference type="Proteomes" id="UP000820818"/>
    </source>
</evidence>
<keyword evidence="3" id="KW-1185">Reference proteome</keyword>